<dbReference type="AlphaFoldDB" id="X0T2D6"/>
<gene>
    <name evidence="1" type="ORF">S01H1_29080</name>
</gene>
<dbReference type="EMBL" id="BARS01017810">
    <property type="protein sequence ID" value="GAF87653.1"/>
    <property type="molecule type" value="Genomic_DNA"/>
</dbReference>
<feature type="non-terminal residue" evidence="1">
    <location>
        <position position="277"/>
    </location>
</feature>
<sequence>LFDGINAWEKDIQENIDKIVEELVPLVKLGNEVMVCQLNEAKGVEVLQPFTSDEYAIRTAVASATGNMWNPGQNIFSTKIDEWARVKDPWYRKWESTRADVTWEPKSQGDDPQLVWDLQMSSFLAEERLRFEKTIGGMFATCGMLGSLPGRKSVLFISGGIPDLSPRHIMPRFAEADFHPGTEGFKPDADTANAMRQSSLNTGDIGRMRLFDPFQLEEKKEFTTSEEVIRELIRYANAHNVSIYSLDAGVFSKYLFPGTASAASVDERDVQIRRFIS</sequence>
<organism evidence="1">
    <name type="scientific">marine sediment metagenome</name>
    <dbReference type="NCBI Taxonomy" id="412755"/>
    <lineage>
        <taxon>unclassified sequences</taxon>
        <taxon>metagenomes</taxon>
        <taxon>ecological metagenomes</taxon>
    </lineage>
</organism>
<comment type="caution">
    <text evidence="1">The sequence shown here is derived from an EMBL/GenBank/DDBJ whole genome shotgun (WGS) entry which is preliminary data.</text>
</comment>
<name>X0T2D6_9ZZZZ</name>
<proteinExistence type="predicted"/>
<reference evidence="1" key="1">
    <citation type="journal article" date="2014" name="Front. Microbiol.">
        <title>High frequency of phylogenetically diverse reductive dehalogenase-homologous genes in deep subseafloor sedimentary metagenomes.</title>
        <authorList>
            <person name="Kawai M."/>
            <person name="Futagami T."/>
            <person name="Toyoda A."/>
            <person name="Takaki Y."/>
            <person name="Nishi S."/>
            <person name="Hori S."/>
            <person name="Arai W."/>
            <person name="Tsubouchi T."/>
            <person name="Morono Y."/>
            <person name="Uchiyama I."/>
            <person name="Ito T."/>
            <person name="Fujiyama A."/>
            <person name="Inagaki F."/>
            <person name="Takami H."/>
        </authorList>
    </citation>
    <scope>NUCLEOTIDE SEQUENCE</scope>
    <source>
        <strain evidence="1">Expedition CK06-06</strain>
    </source>
</reference>
<protein>
    <submittedName>
        <fullName evidence="1">Uncharacterized protein</fullName>
    </submittedName>
</protein>
<evidence type="ECO:0000313" key="1">
    <source>
        <dbReference type="EMBL" id="GAF87653.1"/>
    </source>
</evidence>
<feature type="non-terminal residue" evidence="1">
    <location>
        <position position="1"/>
    </location>
</feature>
<accession>X0T2D6</accession>